<dbReference type="CDD" id="cd05374">
    <property type="entry name" value="17beta-HSD-like_SDR_c"/>
    <property type="match status" value="1"/>
</dbReference>
<comment type="caution">
    <text evidence="3">The sequence shown here is derived from an EMBL/GenBank/DDBJ whole genome shotgun (WGS) entry which is preliminary data.</text>
</comment>
<dbReference type="AlphaFoldDB" id="A0A2U3BCB8"/>
<sequence length="276" mass="30675">MSVKSILITGCSTGIGYTCAHALKSRGYNVIASCRQEEDVLRLQSEGLTCIQLDLSSPESITSAVRQTLKLSNGNLYALFNNGGYGQPGALEDLPTEALREQFETNFFGWHQLVKEVLPVMREQGNGRIIQNSSVLGFAAIPYRGAYNAVKFAIEGWTDTLRLELYNTGINICLIEPGPIETRFRANALQKFRQWIDIESSYHKTDYQSQLARLNKTTSGNRFVLPAEAIVAPLIHALESPDPKPRYRVTTQTKIAAVLKRLLPTSVLDNILRKSA</sequence>
<keyword evidence="4" id="KW-1185">Reference proteome</keyword>
<dbReference type="PRINTS" id="PR00081">
    <property type="entry name" value="GDHRDH"/>
</dbReference>
<evidence type="ECO:0000256" key="1">
    <source>
        <dbReference type="ARBA" id="ARBA00006484"/>
    </source>
</evidence>
<keyword evidence="2" id="KW-0560">Oxidoreductase</keyword>
<accession>A0A2U3BCB8</accession>
<dbReference type="OrthoDB" id="9775296at2"/>
<dbReference type="GO" id="GO:0016491">
    <property type="term" value="F:oxidoreductase activity"/>
    <property type="evidence" value="ECO:0007669"/>
    <property type="project" value="UniProtKB-KW"/>
</dbReference>
<evidence type="ECO:0000256" key="2">
    <source>
        <dbReference type="ARBA" id="ARBA00023002"/>
    </source>
</evidence>
<protein>
    <submittedName>
        <fullName evidence="3">Short-chain dehydrogenase</fullName>
    </submittedName>
</protein>
<organism evidence="3 4">
    <name type="scientific">Vibrio albus</name>
    <dbReference type="NCBI Taxonomy" id="2200953"/>
    <lineage>
        <taxon>Bacteria</taxon>
        <taxon>Pseudomonadati</taxon>
        <taxon>Pseudomonadota</taxon>
        <taxon>Gammaproteobacteria</taxon>
        <taxon>Vibrionales</taxon>
        <taxon>Vibrionaceae</taxon>
        <taxon>Vibrio</taxon>
    </lineage>
</organism>
<gene>
    <name evidence="3" type="ORF">DI392_04690</name>
</gene>
<dbReference type="NCBIfam" id="NF004649">
    <property type="entry name" value="PRK05993.1"/>
    <property type="match status" value="1"/>
</dbReference>
<dbReference type="RefSeq" id="WP_109318749.1">
    <property type="nucleotide sequence ID" value="NZ_QFWT01000002.1"/>
</dbReference>
<dbReference type="EMBL" id="QFWT01000002">
    <property type="protein sequence ID" value="PWI34413.1"/>
    <property type="molecule type" value="Genomic_DNA"/>
</dbReference>
<dbReference type="PANTHER" id="PTHR44169:SF6">
    <property type="entry name" value="NADPH-DEPENDENT 1-ACYLDIHYDROXYACETONE PHOSPHATE REDUCTASE"/>
    <property type="match status" value="1"/>
</dbReference>
<dbReference type="SUPFAM" id="SSF51735">
    <property type="entry name" value="NAD(P)-binding Rossmann-fold domains"/>
    <property type="match status" value="1"/>
</dbReference>
<dbReference type="PANTHER" id="PTHR44169">
    <property type="entry name" value="NADPH-DEPENDENT 1-ACYLDIHYDROXYACETONE PHOSPHATE REDUCTASE"/>
    <property type="match status" value="1"/>
</dbReference>
<proteinExistence type="inferred from homology"/>
<name>A0A2U3BCB8_9VIBR</name>
<dbReference type="Proteomes" id="UP000245362">
    <property type="component" value="Unassembled WGS sequence"/>
</dbReference>
<evidence type="ECO:0000313" key="3">
    <source>
        <dbReference type="EMBL" id="PWI34413.1"/>
    </source>
</evidence>
<dbReference type="InterPro" id="IPR036291">
    <property type="entry name" value="NAD(P)-bd_dom_sf"/>
</dbReference>
<dbReference type="Pfam" id="PF00106">
    <property type="entry name" value="adh_short"/>
    <property type="match status" value="1"/>
</dbReference>
<dbReference type="Gene3D" id="3.40.50.720">
    <property type="entry name" value="NAD(P)-binding Rossmann-like Domain"/>
    <property type="match status" value="1"/>
</dbReference>
<comment type="similarity">
    <text evidence="1">Belongs to the short-chain dehydrogenases/reductases (SDR) family.</text>
</comment>
<evidence type="ECO:0000313" key="4">
    <source>
        <dbReference type="Proteomes" id="UP000245362"/>
    </source>
</evidence>
<reference evidence="3 4" key="1">
    <citation type="submission" date="2018-05" db="EMBL/GenBank/DDBJ databases">
        <title>Vibrio limimaris sp. nov., isolated from marine sediment.</title>
        <authorList>
            <person name="Li C.-M."/>
        </authorList>
    </citation>
    <scope>NUCLEOTIDE SEQUENCE [LARGE SCALE GENOMIC DNA]</scope>
    <source>
        <strain evidence="3 4">E4404</strain>
    </source>
</reference>
<dbReference type="InterPro" id="IPR002347">
    <property type="entry name" value="SDR_fam"/>
</dbReference>